<dbReference type="Pfam" id="PF06180">
    <property type="entry name" value="CbiK"/>
    <property type="match status" value="1"/>
</dbReference>
<evidence type="ECO:0000313" key="3">
    <source>
        <dbReference type="EMBL" id="HIR89890.1"/>
    </source>
</evidence>
<gene>
    <name evidence="3" type="ORF">IAC96_13170</name>
</gene>
<dbReference type="AlphaFoldDB" id="A0A9D1EGR8"/>
<dbReference type="Gene3D" id="3.40.50.1400">
    <property type="match status" value="2"/>
</dbReference>
<dbReference type="GO" id="GO:0046872">
    <property type="term" value="F:metal ion binding"/>
    <property type="evidence" value="ECO:0007669"/>
    <property type="project" value="UniProtKB-KW"/>
</dbReference>
<evidence type="ECO:0000256" key="1">
    <source>
        <dbReference type="PIRSR" id="PIRSR033579-1"/>
    </source>
</evidence>
<organism evidence="3 4">
    <name type="scientific">Candidatus Fimimorpha faecalis</name>
    <dbReference type="NCBI Taxonomy" id="2840824"/>
    <lineage>
        <taxon>Bacteria</taxon>
        <taxon>Bacillati</taxon>
        <taxon>Bacillota</taxon>
        <taxon>Clostridia</taxon>
        <taxon>Eubacteriales</taxon>
        <taxon>Candidatus Fimimorpha</taxon>
    </lineage>
</organism>
<dbReference type="Proteomes" id="UP000824201">
    <property type="component" value="Unassembled WGS sequence"/>
</dbReference>
<sequence>MNKRGILVVSFGTTYSDTREKTIEAIERELKEQFSDRTFYRAFTSEIVRSVIWEKEGIQIPNVAIALEQMHRDGIQDILVQPTHVIAGMEYDKMITQIQEKQEWFETIRIGKPLLNETRDYEVAAKAILEETNRNVNWTKHMAVVYMGHGSEHEANQCYPILQKTFRKMGSENIYVSTVEGSPILDETIFEIRKNEYHTIVLQPFMIVSGDHARNDMASRQTNSWKSRLEEMGYQTICLLKGLGELEEIRHLFSLHAEEAVGLNE</sequence>
<reference evidence="3" key="1">
    <citation type="submission" date="2020-10" db="EMBL/GenBank/DDBJ databases">
        <authorList>
            <person name="Gilroy R."/>
        </authorList>
    </citation>
    <scope>NUCLEOTIDE SEQUENCE</scope>
    <source>
        <strain evidence="3">ChiW13-3771</strain>
    </source>
</reference>
<name>A0A9D1EGR8_9FIRM</name>
<keyword evidence="2" id="KW-0170">Cobalt</keyword>
<reference evidence="3" key="2">
    <citation type="journal article" date="2021" name="PeerJ">
        <title>Extensive microbial diversity within the chicken gut microbiome revealed by metagenomics and culture.</title>
        <authorList>
            <person name="Gilroy R."/>
            <person name="Ravi A."/>
            <person name="Getino M."/>
            <person name="Pursley I."/>
            <person name="Horton D.L."/>
            <person name="Alikhan N.F."/>
            <person name="Baker D."/>
            <person name="Gharbi K."/>
            <person name="Hall N."/>
            <person name="Watson M."/>
            <person name="Adriaenssens E.M."/>
            <person name="Foster-Nyarko E."/>
            <person name="Jarju S."/>
            <person name="Secka A."/>
            <person name="Antonio M."/>
            <person name="Oren A."/>
            <person name="Chaudhuri R.R."/>
            <person name="La Ragione R."/>
            <person name="Hildebrand F."/>
            <person name="Pallen M.J."/>
        </authorList>
    </citation>
    <scope>NUCLEOTIDE SEQUENCE</scope>
    <source>
        <strain evidence="3">ChiW13-3771</strain>
    </source>
</reference>
<dbReference type="GO" id="GO:0016852">
    <property type="term" value="F:sirohydrochlorin cobaltochelatase activity"/>
    <property type="evidence" value="ECO:0007669"/>
    <property type="project" value="InterPro"/>
</dbReference>
<feature type="binding site" evidence="2">
    <location>
        <position position="212"/>
    </location>
    <ligand>
        <name>Co(2+)</name>
        <dbReference type="ChEBI" id="CHEBI:48828"/>
    </ligand>
</feature>
<feature type="binding site" evidence="2">
    <location>
        <position position="149"/>
    </location>
    <ligand>
        <name>Co(2+)</name>
        <dbReference type="ChEBI" id="CHEBI:48828"/>
    </ligand>
</feature>
<accession>A0A9D1EGR8</accession>
<evidence type="ECO:0000313" key="4">
    <source>
        <dbReference type="Proteomes" id="UP000824201"/>
    </source>
</evidence>
<dbReference type="PIRSF" id="PIRSF033579">
    <property type="entry name" value="Anaer_Co_chel"/>
    <property type="match status" value="1"/>
</dbReference>
<comment type="caution">
    <text evidence="3">The sequence shown here is derived from an EMBL/GenBank/DDBJ whole genome shotgun (WGS) entry which is preliminary data.</text>
</comment>
<evidence type="ECO:0000256" key="2">
    <source>
        <dbReference type="PIRSR" id="PIRSR033579-3"/>
    </source>
</evidence>
<keyword evidence="2" id="KW-0479">Metal-binding</keyword>
<dbReference type="CDD" id="cd03413">
    <property type="entry name" value="CbiK_C"/>
    <property type="match status" value="1"/>
</dbReference>
<dbReference type="InterPro" id="IPR010388">
    <property type="entry name" value="Anaerobic_Co-chelatase"/>
</dbReference>
<feature type="active site" description="Proton acceptor" evidence="1">
    <location>
        <position position="149"/>
    </location>
</feature>
<dbReference type="EMBL" id="DVHN01000188">
    <property type="protein sequence ID" value="HIR89890.1"/>
    <property type="molecule type" value="Genomic_DNA"/>
</dbReference>
<protein>
    <submittedName>
        <fullName evidence="3">Sirohydrochlorin cobaltochelatase</fullName>
    </submittedName>
</protein>
<proteinExistence type="predicted"/>
<dbReference type="SUPFAM" id="SSF53800">
    <property type="entry name" value="Chelatase"/>
    <property type="match status" value="1"/>
</dbReference>
<feature type="binding site" evidence="2">
    <location>
        <position position="180"/>
    </location>
    <ligand>
        <name>Co(2+)</name>
        <dbReference type="ChEBI" id="CHEBI:48828"/>
    </ligand>
</feature>
<dbReference type="GO" id="GO:0019251">
    <property type="term" value="P:anaerobic cobalamin biosynthetic process"/>
    <property type="evidence" value="ECO:0007669"/>
    <property type="project" value="InterPro"/>
</dbReference>